<feature type="transmembrane region" description="Helical" evidence="1">
    <location>
        <begin position="42"/>
        <end position="61"/>
    </location>
</feature>
<protein>
    <submittedName>
        <fullName evidence="2">Uncharacterized protein</fullName>
    </submittedName>
</protein>
<keyword evidence="1" id="KW-0812">Transmembrane</keyword>
<reference evidence="3" key="1">
    <citation type="submission" date="2016-10" db="EMBL/GenBank/DDBJ databases">
        <authorList>
            <person name="Varghese N."/>
            <person name="Submissions S."/>
        </authorList>
    </citation>
    <scope>NUCLEOTIDE SEQUENCE [LARGE SCALE GENOMIC DNA]</scope>
    <source>
        <strain evidence="3">XJ109</strain>
    </source>
</reference>
<dbReference type="EMBL" id="FOUZ01000002">
    <property type="protein sequence ID" value="SFM79193.1"/>
    <property type="molecule type" value="Genomic_DNA"/>
</dbReference>
<feature type="transmembrane region" description="Helical" evidence="1">
    <location>
        <begin position="67"/>
        <end position="84"/>
    </location>
</feature>
<sequence length="135" mass="15580">MIKIFTILGLILQFVAFWFAAPEILGVDWLKKAERIIREAINKIPSLISLILGIVIGLLLYFTKSSIFWVLLITIIVAIQWKNTKRIEAYLDRKISQPMMNKLIISQNFRYLLLKLAAIFFTVGFIIQLIIVVIS</sequence>
<gene>
    <name evidence="2" type="ORF">SAMN05421738_102320</name>
</gene>
<dbReference type="Proteomes" id="UP000199149">
    <property type="component" value="Unassembled WGS sequence"/>
</dbReference>
<evidence type="ECO:0000313" key="3">
    <source>
        <dbReference type="Proteomes" id="UP000199149"/>
    </source>
</evidence>
<dbReference type="AlphaFoldDB" id="A0A1I4TRL7"/>
<feature type="transmembrane region" description="Helical" evidence="1">
    <location>
        <begin position="112"/>
        <end position="134"/>
    </location>
</feature>
<accession>A0A1I4TRL7</accession>
<name>A0A1I4TRL7_9FLAO</name>
<proteinExistence type="predicted"/>
<keyword evidence="1" id="KW-0472">Membrane</keyword>
<feature type="transmembrane region" description="Helical" evidence="1">
    <location>
        <begin position="6"/>
        <end position="30"/>
    </location>
</feature>
<organism evidence="2 3">
    <name type="scientific">Algoriella xinjiangensis</name>
    <dbReference type="NCBI Taxonomy" id="684065"/>
    <lineage>
        <taxon>Bacteria</taxon>
        <taxon>Pseudomonadati</taxon>
        <taxon>Bacteroidota</taxon>
        <taxon>Flavobacteriia</taxon>
        <taxon>Flavobacteriales</taxon>
        <taxon>Weeksellaceae</taxon>
        <taxon>Algoriella</taxon>
    </lineage>
</organism>
<keyword evidence="3" id="KW-1185">Reference proteome</keyword>
<evidence type="ECO:0000256" key="1">
    <source>
        <dbReference type="SAM" id="Phobius"/>
    </source>
</evidence>
<dbReference type="RefSeq" id="WP_092906444.1">
    <property type="nucleotide sequence ID" value="NZ_FOUZ01000002.1"/>
</dbReference>
<dbReference type="OrthoDB" id="1448666at2"/>
<keyword evidence="1" id="KW-1133">Transmembrane helix</keyword>
<evidence type="ECO:0000313" key="2">
    <source>
        <dbReference type="EMBL" id="SFM79193.1"/>
    </source>
</evidence>